<sequence length="289" mass="32268">MNFIYQGGLEDYIRRDLNQALSTSFNRKNIAITAPIAGEYLVSPKEDSEYHNPQQLVTTRFDLTAFFGAIKPQVKIPEGCTLNHALWMALRQYGIYEAEIDDFGLITVAQNGGEWVQLDAQDACPWVIGGVLCQVNFLRGNDIPGYINCYTPPRFIEKVSGLDISGDELKSALYNSESDFILSILLGLASLMTTWDDEPELRGNQPDWAKDANNLTYVNAAISAINSDDPNGPVGTYQRFNDRGYFTFQFAFPASLGEITRPDDFPASMVLQWCDISMRDTDWLSPGGN</sequence>
<proteinExistence type="predicted"/>
<evidence type="ECO:0000313" key="2">
    <source>
        <dbReference type="Proteomes" id="UP001205357"/>
    </source>
</evidence>
<evidence type="ECO:0008006" key="3">
    <source>
        <dbReference type="Google" id="ProtNLM"/>
    </source>
</evidence>
<evidence type="ECO:0000313" key="1">
    <source>
        <dbReference type="EMBL" id="MCS2163924.1"/>
    </source>
</evidence>
<accession>A0ABT2E7S5</accession>
<dbReference type="Proteomes" id="UP001205357">
    <property type="component" value="Unassembled WGS sequence"/>
</dbReference>
<dbReference type="RefSeq" id="WP_258990458.1">
    <property type="nucleotide sequence ID" value="NZ_JALIGE010000076.1"/>
</dbReference>
<name>A0ABT2E7S5_9ENTR</name>
<gene>
    <name evidence="1" type="ORF">MUU47_22895</name>
</gene>
<keyword evidence="2" id="KW-1185">Reference proteome</keyword>
<dbReference type="EMBL" id="JALIGE010000076">
    <property type="protein sequence ID" value="MCS2163924.1"/>
    <property type="molecule type" value="Genomic_DNA"/>
</dbReference>
<protein>
    <recommendedName>
        <fullName evidence="3">Virion structural protein</fullName>
    </recommendedName>
</protein>
<reference evidence="1 2" key="1">
    <citation type="submission" date="2022-04" db="EMBL/GenBank/DDBJ databases">
        <title>Proposal of a three novel species of Scandinavium, Scandinavium hiltneri, Scandinavium manionii, Scandinavium tedordense.</title>
        <authorList>
            <person name="Maddock D.W."/>
            <person name="Brady C.L."/>
            <person name="Denman S."/>
            <person name="Arnold D."/>
        </authorList>
    </citation>
    <scope>NUCLEOTIDE SEQUENCE [LARGE SCALE GENOMIC DNA]</scope>
    <source>
        <strain evidence="1 2">H11S7</strain>
    </source>
</reference>
<organism evidence="1 2">
    <name type="scientific">Scandinavium hiltneri</name>
    <dbReference type="NCBI Taxonomy" id="2926519"/>
    <lineage>
        <taxon>Bacteria</taxon>
        <taxon>Pseudomonadati</taxon>
        <taxon>Pseudomonadota</taxon>
        <taxon>Gammaproteobacteria</taxon>
        <taxon>Enterobacterales</taxon>
        <taxon>Enterobacteriaceae</taxon>
        <taxon>Scandinavium</taxon>
    </lineage>
</organism>
<comment type="caution">
    <text evidence="1">The sequence shown here is derived from an EMBL/GenBank/DDBJ whole genome shotgun (WGS) entry which is preliminary data.</text>
</comment>